<accession>Q2LUR9</accession>
<sequence>MQWKRWISVGVVSAALIFFSGVVMAQDEKVGLSEWVQIVQTMGDRGKINWSAGYIEAVGIGAPPDRYVGRPNARPLALRAARLDAQRNLLEITRGVQVSSETTIRDFVAESDVIKSQVEGLVKGAIVVNQEYLSDGTVEVTLRMPLQGEFSRVVIPRILEKKKIEPVPEAPSAEAPASPPVPQMTAPQPPPEDTPAPQGAIPAPVAFTGLVIDARGLQARPAMSPKIVDENGGEVYGSMMVEREFAIQQGMTGYARDLTAAQSNPRVTSNPLSVKGLKTDGAGAANIIISSDDARMIRAAKDNLSFLKKCRVMIVLD</sequence>
<gene>
    <name evidence="3" type="ORF">SYN_02890</name>
</gene>
<evidence type="ECO:0000313" key="3">
    <source>
        <dbReference type="EMBL" id="ABC77826.1"/>
    </source>
</evidence>
<feature type="compositionally biased region" description="Pro residues" evidence="1">
    <location>
        <begin position="177"/>
        <end position="194"/>
    </location>
</feature>
<keyword evidence="2" id="KW-0732">Signal</keyword>
<keyword evidence="4" id="KW-1185">Reference proteome</keyword>
<feature type="signal peptide" evidence="2">
    <location>
        <begin position="1"/>
        <end position="25"/>
    </location>
</feature>
<dbReference type="RefSeq" id="WP_011417847.1">
    <property type="nucleotide sequence ID" value="NC_007759.1"/>
</dbReference>
<feature type="chain" id="PRO_5004212466" evidence="2">
    <location>
        <begin position="26"/>
        <end position="317"/>
    </location>
</feature>
<dbReference type="STRING" id="56780.SYN_02890"/>
<dbReference type="Proteomes" id="UP000001933">
    <property type="component" value="Chromosome"/>
</dbReference>
<dbReference type="eggNOG" id="COG3018">
    <property type="taxonomic scope" value="Bacteria"/>
</dbReference>
<reference evidence="3 4" key="1">
    <citation type="journal article" date="2007" name="Proc. Natl. Acad. Sci. U.S.A.">
        <title>The genome of Syntrophus aciditrophicus: life at the thermodynamic limit of microbial growth.</title>
        <authorList>
            <person name="McInerney M.J."/>
            <person name="Rohlin L."/>
            <person name="Mouttaki H."/>
            <person name="Kim U."/>
            <person name="Krupp R.S."/>
            <person name="Rios-Hernandez L."/>
            <person name="Sieber J."/>
            <person name="Struchtemeyer C.G."/>
            <person name="Bhattacharyya A."/>
            <person name="Campbell J.W."/>
            <person name="Gunsalus R.P."/>
        </authorList>
    </citation>
    <scope>NUCLEOTIDE SEQUENCE [LARGE SCALE GENOMIC DNA]</scope>
    <source>
        <strain evidence="3 4">SB</strain>
    </source>
</reference>
<evidence type="ECO:0000256" key="2">
    <source>
        <dbReference type="SAM" id="SignalP"/>
    </source>
</evidence>
<dbReference type="HOGENOM" id="CLU_060107_0_0_7"/>
<dbReference type="InParanoid" id="Q2LUR9"/>
<feature type="region of interest" description="Disordered" evidence="1">
    <location>
        <begin position="166"/>
        <end position="200"/>
    </location>
</feature>
<proteinExistence type="predicted"/>
<dbReference type="OrthoDB" id="9813452at2"/>
<dbReference type="EMBL" id="CP000252">
    <property type="protein sequence ID" value="ABC77826.1"/>
    <property type="molecule type" value="Genomic_DNA"/>
</dbReference>
<evidence type="ECO:0000313" key="4">
    <source>
        <dbReference type="Proteomes" id="UP000001933"/>
    </source>
</evidence>
<protein>
    <submittedName>
        <fullName evidence="3">Hypothetical exported protein</fullName>
    </submittedName>
</protein>
<dbReference type="AlphaFoldDB" id="Q2LUR9"/>
<dbReference type="KEGG" id="sat:SYN_02890"/>
<organism evidence="3 4">
    <name type="scientific">Syntrophus aciditrophicus (strain SB)</name>
    <dbReference type="NCBI Taxonomy" id="56780"/>
    <lineage>
        <taxon>Bacteria</taxon>
        <taxon>Pseudomonadati</taxon>
        <taxon>Thermodesulfobacteriota</taxon>
        <taxon>Syntrophia</taxon>
        <taxon>Syntrophales</taxon>
        <taxon>Syntrophaceae</taxon>
        <taxon>Syntrophus</taxon>
    </lineage>
</organism>
<evidence type="ECO:0000256" key="1">
    <source>
        <dbReference type="SAM" id="MobiDB-lite"/>
    </source>
</evidence>
<name>Q2LUR9_SYNAS</name>